<comment type="caution">
    <text evidence="10">Lacks conserved residue(s) required for the propagation of feature annotation.</text>
</comment>
<evidence type="ECO:0000256" key="8">
    <source>
        <dbReference type="ARBA" id="ARBA00023136"/>
    </source>
</evidence>
<evidence type="ECO:0000256" key="2">
    <source>
        <dbReference type="ARBA" id="ARBA00005751"/>
    </source>
</evidence>
<feature type="transmembrane region" description="Helical" evidence="10">
    <location>
        <begin position="187"/>
        <end position="204"/>
    </location>
</feature>
<dbReference type="EMBL" id="AHMY02000025">
    <property type="protein sequence ID" value="EKO16489.1"/>
    <property type="molecule type" value="Genomic_DNA"/>
</dbReference>
<keyword evidence="3 10" id="KW-0813">Transport</keyword>
<keyword evidence="10" id="KW-1003">Cell membrane</keyword>
<evidence type="ECO:0000256" key="13">
    <source>
        <dbReference type="RuleBase" id="RU004349"/>
    </source>
</evidence>
<evidence type="ECO:0000313" key="15">
    <source>
        <dbReference type="Proteomes" id="UP000006253"/>
    </source>
</evidence>
<dbReference type="InterPro" id="IPR030659">
    <property type="entry name" value="SecY_CS"/>
</dbReference>
<dbReference type="Pfam" id="PF00344">
    <property type="entry name" value="SecY"/>
    <property type="match status" value="1"/>
</dbReference>
<feature type="transmembrane region" description="Helical" evidence="10">
    <location>
        <begin position="319"/>
        <end position="341"/>
    </location>
</feature>
<evidence type="ECO:0000256" key="12">
    <source>
        <dbReference type="RuleBase" id="RU003484"/>
    </source>
</evidence>
<dbReference type="InterPro" id="IPR026593">
    <property type="entry name" value="SecY"/>
</dbReference>
<reference evidence="14 15" key="1">
    <citation type="submission" date="2012-10" db="EMBL/GenBank/DDBJ databases">
        <authorList>
            <person name="Harkins D.M."/>
            <person name="Durkin A.S."/>
            <person name="Brinkac L.M."/>
            <person name="Selengut J.D."/>
            <person name="Sanka R."/>
            <person name="DePew J."/>
            <person name="Purushe J."/>
            <person name="Peacock S.J."/>
            <person name="Thaipadungpanit J."/>
            <person name="Wuthiekanun V.W."/>
            <person name="Day N.P."/>
            <person name="Vinetz J.M."/>
            <person name="Sutton G.G."/>
            <person name="Nelson W.C."/>
            <person name="Fouts D.E."/>
        </authorList>
    </citation>
    <scope>NUCLEOTIDE SEQUENCE [LARGE SCALE GENOMIC DNA]</scope>
    <source>
        <strain evidence="14 15">H1</strain>
    </source>
</reference>
<keyword evidence="4 10" id="KW-0812">Transmembrane</keyword>
<evidence type="ECO:0000256" key="11">
    <source>
        <dbReference type="RuleBase" id="RU000537"/>
    </source>
</evidence>
<evidence type="ECO:0000256" key="9">
    <source>
        <dbReference type="ARBA" id="ARBA00039733"/>
    </source>
</evidence>
<feature type="transmembrane region" description="Helical" evidence="10">
    <location>
        <begin position="276"/>
        <end position="296"/>
    </location>
</feature>
<dbReference type="Proteomes" id="UP000006253">
    <property type="component" value="Unassembled WGS sequence"/>
</dbReference>
<evidence type="ECO:0000256" key="1">
    <source>
        <dbReference type="ARBA" id="ARBA00004141"/>
    </source>
</evidence>
<dbReference type="GO" id="GO:0065002">
    <property type="term" value="P:intracellular protein transmembrane transport"/>
    <property type="evidence" value="ECO:0007669"/>
    <property type="project" value="UniProtKB-UniRule"/>
</dbReference>
<evidence type="ECO:0000256" key="3">
    <source>
        <dbReference type="ARBA" id="ARBA00022448"/>
    </source>
</evidence>
<keyword evidence="5 10" id="KW-0653">Protein transport</keyword>
<dbReference type="SUPFAM" id="SSF103491">
    <property type="entry name" value="Preprotein translocase SecY subunit"/>
    <property type="match status" value="1"/>
</dbReference>
<sequence>MLTTFKNIFRIPELRQKIIFTLSMLLLFRMGTHITIPGINPVVVAGIANDPASEGLLGMVDLFAGGALLKFSIFALGIMPYISSSIVMQLFMVLVPSLQKLQKEGEEGRKKIGQYTKYGTVILCAIQSLAVIQLAKGWSTGTEMEPARYPGLINASVVPYFYLIGILSITTGTVLLIWLGEQITERGIGNGISLLIFAGIIGRLPESMVQLFSTDTMDALNVLILLILFILLISLTVLLTQGVRKVPLQYGKQMVGRKMVQAKSQSIPFKVNGANVMPIIFASSLILFPQTIIQWLSNSSQEWAGWAVIMDFFNPFSQIWYHALFYFVIYTTLIIFFAYFYTAIQFNPAELAENLKKYGGFIPGIRPGSHTKEYIEKVLNRITLPGAMFLAGLALAPYIIIKFLDLSSNSGGGSLVYTFGGTSLLIMVGVALETLKQIESQLLMRNYEGFMKKSKIKGRS</sequence>
<organism evidence="14 15">
    <name type="scientific">Leptospira kirschneri str. H1</name>
    <dbReference type="NCBI Taxonomy" id="1049966"/>
    <lineage>
        <taxon>Bacteria</taxon>
        <taxon>Pseudomonadati</taxon>
        <taxon>Spirochaetota</taxon>
        <taxon>Spirochaetia</taxon>
        <taxon>Leptospirales</taxon>
        <taxon>Leptospiraceae</taxon>
        <taxon>Leptospira</taxon>
    </lineage>
</organism>
<comment type="function">
    <text evidence="10 11">The central subunit of the protein translocation channel SecYEG. Consists of two halves formed by TMs 1-5 and 6-10. These two domains form a lateral gate at the front which open onto the bilayer between TMs 2 and 7, and are clamped together by SecE at the back. The channel is closed by both a pore ring composed of hydrophobic SecY resides and a short helix (helix 2A) on the extracellular side of the membrane which forms a plug. The plug probably moves laterally to allow the channel to open. The ring and the pore may move independently.</text>
</comment>
<feature type="transmembrane region" description="Helical" evidence="10">
    <location>
        <begin position="115"/>
        <end position="135"/>
    </location>
</feature>
<dbReference type="PROSITE" id="PS00756">
    <property type="entry name" value="SECY_2"/>
    <property type="match status" value="1"/>
</dbReference>
<keyword evidence="8 10" id="KW-0472">Membrane</keyword>
<feature type="transmembrane region" description="Helical" evidence="10">
    <location>
        <begin position="62"/>
        <end position="95"/>
    </location>
</feature>
<keyword evidence="7 10" id="KW-0811">Translocation</keyword>
<dbReference type="FunFam" id="1.10.3370.10:FF:000001">
    <property type="entry name" value="Preprotein translocase subunit SecY"/>
    <property type="match status" value="1"/>
</dbReference>
<protein>
    <recommendedName>
        <fullName evidence="9 10">Protein translocase subunit SecY</fullName>
    </recommendedName>
</protein>
<gene>
    <name evidence="10 14" type="primary">secY</name>
    <name evidence="14" type="ORF">LEP1GSC081_2922</name>
</gene>
<dbReference type="InterPro" id="IPR023201">
    <property type="entry name" value="SecY_dom_sf"/>
</dbReference>
<dbReference type="PANTHER" id="PTHR10906">
    <property type="entry name" value="SECY/SEC61-ALPHA FAMILY MEMBER"/>
    <property type="match status" value="1"/>
</dbReference>
<evidence type="ECO:0000256" key="4">
    <source>
        <dbReference type="ARBA" id="ARBA00022692"/>
    </source>
</evidence>
<dbReference type="AlphaFoldDB" id="A0A0E2B5P5"/>
<dbReference type="GO" id="GO:0005886">
    <property type="term" value="C:plasma membrane"/>
    <property type="evidence" value="ECO:0007669"/>
    <property type="project" value="UniProtKB-SubCell"/>
</dbReference>
<name>A0A0E2B5P5_9LEPT</name>
<dbReference type="GO" id="GO:0006605">
    <property type="term" value="P:protein targeting"/>
    <property type="evidence" value="ECO:0007669"/>
    <property type="project" value="UniProtKB-UniRule"/>
</dbReference>
<evidence type="ECO:0000313" key="14">
    <source>
        <dbReference type="EMBL" id="EKO16489.1"/>
    </source>
</evidence>
<evidence type="ECO:0000256" key="7">
    <source>
        <dbReference type="ARBA" id="ARBA00023010"/>
    </source>
</evidence>
<dbReference type="PROSITE" id="PS00755">
    <property type="entry name" value="SECY_1"/>
    <property type="match status" value="1"/>
</dbReference>
<proteinExistence type="inferred from homology"/>
<accession>A0A0E2B5P5</accession>
<evidence type="ECO:0000256" key="5">
    <source>
        <dbReference type="ARBA" id="ARBA00022927"/>
    </source>
</evidence>
<evidence type="ECO:0000256" key="10">
    <source>
        <dbReference type="HAMAP-Rule" id="MF_01465"/>
    </source>
</evidence>
<comment type="similarity">
    <text evidence="2 10 13">Belongs to the SecY/SEC61-alpha family.</text>
</comment>
<dbReference type="RefSeq" id="WP_004764927.1">
    <property type="nucleotide sequence ID" value="NZ_AHMY02000025.1"/>
</dbReference>
<dbReference type="GO" id="GO:0043952">
    <property type="term" value="P:protein transport by the Sec complex"/>
    <property type="evidence" value="ECO:0007669"/>
    <property type="project" value="UniProtKB-UniRule"/>
</dbReference>
<comment type="subcellular location">
    <subcellularLocation>
        <location evidence="10">Cell membrane</location>
        <topology evidence="10">Multi-pass membrane protein</topology>
    </subcellularLocation>
    <subcellularLocation>
        <location evidence="1 12">Membrane</location>
        <topology evidence="1 12">Multi-pass membrane protein</topology>
    </subcellularLocation>
</comment>
<feature type="transmembrane region" description="Helical" evidence="10">
    <location>
        <begin position="382"/>
        <end position="404"/>
    </location>
</feature>
<feature type="transmembrane region" description="Helical" evidence="10">
    <location>
        <begin position="416"/>
        <end position="435"/>
    </location>
</feature>
<comment type="subunit">
    <text evidence="10">Component of the Sec protein translocase complex. Heterotrimer consisting of SecY, SecE and SecG subunits. The heterotrimers can form oligomers, although 1 heterotrimer is thought to be able to translocate proteins. Interacts with the ribosome. Interacts with SecDF, and other proteins may be involved. Interacts with SecA.</text>
</comment>
<comment type="caution">
    <text evidence="14">The sequence shown here is derived from an EMBL/GenBank/DDBJ whole genome shotgun (WGS) entry which is preliminary data.</text>
</comment>
<dbReference type="InterPro" id="IPR002208">
    <property type="entry name" value="SecY/SEC61-alpha"/>
</dbReference>
<dbReference type="PRINTS" id="PR00303">
    <property type="entry name" value="SECYTRNLCASE"/>
</dbReference>
<evidence type="ECO:0000256" key="6">
    <source>
        <dbReference type="ARBA" id="ARBA00022989"/>
    </source>
</evidence>
<dbReference type="HAMAP" id="MF_01465">
    <property type="entry name" value="SecY"/>
    <property type="match status" value="1"/>
</dbReference>
<dbReference type="NCBIfam" id="TIGR00967">
    <property type="entry name" value="3a0501s007"/>
    <property type="match status" value="1"/>
</dbReference>
<dbReference type="PIRSF" id="PIRSF004557">
    <property type="entry name" value="SecY"/>
    <property type="match status" value="1"/>
</dbReference>
<keyword evidence="6 10" id="KW-1133">Transmembrane helix</keyword>
<feature type="transmembrane region" description="Helical" evidence="10">
    <location>
        <begin position="219"/>
        <end position="239"/>
    </location>
</feature>
<feature type="transmembrane region" description="Helical" evidence="10">
    <location>
        <begin position="160"/>
        <end position="180"/>
    </location>
</feature>
<dbReference type="Gene3D" id="1.10.3370.10">
    <property type="entry name" value="SecY subunit domain"/>
    <property type="match status" value="1"/>
</dbReference>